<gene>
    <name evidence="1" type="ORF">PBY51_015621</name>
</gene>
<dbReference type="Proteomes" id="UP001346869">
    <property type="component" value="Unassembled WGS sequence"/>
</dbReference>
<sequence>MIVGPRVMRPNRGLINQPNGGRPIPALALQLQLKASYRFFRCVFTLQSLNYFIKRHQSAHSRAPGNYRGRFQPLISPGVVALRSPNPGPATV</sequence>
<accession>A0AAN7XPJ0</accession>
<protein>
    <submittedName>
        <fullName evidence="1">Uncharacterized protein</fullName>
    </submittedName>
</protein>
<evidence type="ECO:0000313" key="2">
    <source>
        <dbReference type="Proteomes" id="UP001346869"/>
    </source>
</evidence>
<dbReference type="EMBL" id="JAUZQC010000010">
    <property type="protein sequence ID" value="KAK5864375.1"/>
    <property type="molecule type" value="Genomic_DNA"/>
</dbReference>
<name>A0AAN7XPJ0_ELEMC</name>
<proteinExistence type="predicted"/>
<dbReference type="AlphaFoldDB" id="A0AAN7XPJ0"/>
<reference evidence="1 2" key="1">
    <citation type="journal article" date="2023" name="Genes (Basel)">
        <title>Chromosome-Level Genome Assembly and Circadian Gene Repertoire of the Patagonia Blennie Eleginops maclovinus-The Closest Ancestral Proxy of Antarctic Cryonotothenioids.</title>
        <authorList>
            <person name="Cheng C.C."/>
            <person name="Rivera-Colon A.G."/>
            <person name="Minhas B.F."/>
            <person name="Wilson L."/>
            <person name="Rayamajhi N."/>
            <person name="Vargas-Chacoff L."/>
            <person name="Catchen J.M."/>
        </authorList>
    </citation>
    <scope>NUCLEOTIDE SEQUENCE [LARGE SCALE GENOMIC DNA]</scope>
    <source>
        <strain evidence="1">JMC-PN-2008</strain>
    </source>
</reference>
<reference evidence="1 2" key="2">
    <citation type="journal article" date="2023" name="Mol. Biol. Evol.">
        <title>Genomics of Secondarily Temperate Adaptation in the Only Non-Antarctic Icefish.</title>
        <authorList>
            <person name="Rivera-Colon A.G."/>
            <person name="Rayamajhi N."/>
            <person name="Minhas B.F."/>
            <person name="Madrigal G."/>
            <person name="Bilyk K.T."/>
            <person name="Yoon V."/>
            <person name="Hune M."/>
            <person name="Gregory S."/>
            <person name="Cheng C.H.C."/>
            <person name="Catchen J.M."/>
        </authorList>
    </citation>
    <scope>NUCLEOTIDE SEQUENCE [LARGE SCALE GENOMIC DNA]</scope>
    <source>
        <strain evidence="1">JMC-PN-2008</strain>
    </source>
</reference>
<comment type="caution">
    <text evidence="1">The sequence shown here is derived from an EMBL/GenBank/DDBJ whole genome shotgun (WGS) entry which is preliminary data.</text>
</comment>
<evidence type="ECO:0000313" key="1">
    <source>
        <dbReference type="EMBL" id="KAK5864375.1"/>
    </source>
</evidence>
<organism evidence="1 2">
    <name type="scientific">Eleginops maclovinus</name>
    <name type="common">Patagonian blennie</name>
    <name type="synonym">Eleginus maclovinus</name>
    <dbReference type="NCBI Taxonomy" id="56733"/>
    <lineage>
        <taxon>Eukaryota</taxon>
        <taxon>Metazoa</taxon>
        <taxon>Chordata</taxon>
        <taxon>Craniata</taxon>
        <taxon>Vertebrata</taxon>
        <taxon>Euteleostomi</taxon>
        <taxon>Actinopterygii</taxon>
        <taxon>Neopterygii</taxon>
        <taxon>Teleostei</taxon>
        <taxon>Neoteleostei</taxon>
        <taxon>Acanthomorphata</taxon>
        <taxon>Eupercaria</taxon>
        <taxon>Perciformes</taxon>
        <taxon>Notothenioidei</taxon>
        <taxon>Eleginopidae</taxon>
        <taxon>Eleginops</taxon>
    </lineage>
</organism>
<keyword evidence="2" id="KW-1185">Reference proteome</keyword>